<gene>
    <name evidence="1" type="ORF">SAMN04488073_2446</name>
</gene>
<proteinExistence type="predicted"/>
<evidence type="ECO:0000313" key="1">
    <source>
        <dbReference type="EMBL" id="SFR50339.1"/>
    </source>
</evidence>
<evidence type="ECO:0000313" key="2">
    <source>
        <dbReference type="Proteomes" id="UP000199290"/>
    </source>
</evidence>
<organism evidence="1 2">
    <name type="scientific">Marinobacter gudaonensis</name>
    <dbReference type="NCBI Taxonomy" id="375760"/>
    <lineage>
        <taxon>Bacteria</taxon>
        <taxon>Pseudomonadati</taxon>
        <taxon>Pseudomonadota</taxon>
        <taxon>Gammaproteobacteria</taxon>
        <taxon>Pseudomonadales</taxon>
        <taxon>Marinobacteraceae</taxon>
        <taxon>Marinobacter</taxon>
    </lineage>
</organism>
<evidence type="ECO:0008006" key="3">
    <source>
        <dbReference type="Google" id="ProtNLM"/>
    </source>
</evidence>
<dbReference type="AlphaFoldDB" id="A0A1I6H799"/>
<dbReference type="EMBL" id="FOYV01000001">
    <property type="protein sequence ID" value="SFR50339.1"/>
    <property type="molecule type" value="Genomic_DNA"/>
</dbReference>
<reference evidence="2" key="1">
    <citation type="submission" date="2016-10" db="EMBL/GenBank/DDBJ databases">
        <authorList>
            <person name="Varghese N."/>
            <person name="Submissions S."/>
        </authorList>
    </citation>
    <scope>NUCLEOTIDE SEQUENCE [LARGE SCALE GENOMIC DNA]</scope>
    <source>
        <strain evidence="2">CGMCC 1.6294</strain>
    </source>
</reference>
<dbReference type="Proteomes" id="UP000199290">
    <property type="component" value="Unassembled WGS sequence"/>
</dbReference>
<dbReference type="Gene3D" id="3.40.50.1820">
    <property type="entry name" value="alpha/beta hydrolase"/>
    <property type="match status" value="1"/>
</dbReference>
<dbReference type="STRING" id="375760.SAMN04488073_2446"/>
<protein>
    <recommendedName>
        <fullName evidence="3">Alpha/beta hydrolase family protein</fullName>
    </recommendedName>
</protein>
<accession>A0A1I6H799</accession>
<keyword evidence="2" id="KW-1185">Reference proteome</keyword>
<name>A0A1I6H799_9GAMM</name>
<dbReference type="SUPFAM" id="SSF53474">
    <property type="entry name" value="alpha/beta-Hydrolases"/>
    <property type="match status" value="1"/>
</dbReference>
<dbReference type="InterPro" id="IPR029058">
    <property type="entry name" value="AB_hydrolase_fold"/>
</dbReference>
<sequence length="268" mass="30085">MGVLLLTGCSTIPTPGERIARAEGLVSDHGWQSIILDTEPFKVRSFVELNPERQKPLTIYIEGDGLAWKTRTEVSDDPTPTDLMWLRVALGHTSGNTAYLARPCQFMKDINTNCNPSVWTEARFSSEVVRSMNRAITELKRIYHATDIKLVGFSGGGAIAALVAANRDDVVRLITVAGTLDHRVWTDYHNVTPLHASLNPADYWRSLQRVPQFHFIGGRDVTVPKEVAESYISRFPVYARPELEVVEGFGHTCCWEKERQKLYSVVVD</sequence>